<sequence length="214" mass="23365">MSNPVPLLIALATARGGSSSSHAPGFLGNVWCCLVLSQILKSGDSREGLCRKSPQRRRHHRFKITTRINESVEEIRKLLLVHPDGPLVLSSYKALQSIAGTMSPGEEGSLTTGALIPPVLAAIRGRKMARLAITTLALLSYVPGLDILTAAGGEVYLRFSICTNCARRGIRFSRTSCLTFYFSVNLQDNNFDHGTGREWPFEMLPLPTEMIAPN</sequence>
<reference evidence="1" key="1">
    <citation type="submission" date="2023-03" db="EMBL/GenBank/DDBJ databases">
        <title>Massive genome expansion in bonnet fungi (Mycena s.s.) driven by repeated elements and novel gene families across ecological guilds.</title>
        <authorList>
            <consortium name="Lawrence Berkeley National Laboratory"/>
            <person name="Harder C.B."/>
            <person name="Miyauchi S."/>
            <person name="Viragh M."/>
            <person name="Kuo A."/>
            <person name="Thoen E."/>
            <person name="Andreopoulos B."/>
            <person name="Lu D."/>
            <person name="Skrede I."/>
            <person name="Drula E."/>
            <person name="Henrissat B."/>
            <person name="Morin E."/>
            <person name="Kohler A."/>
            <person name="Barry K."/>
            <person name="LaButti K."/>
            <person name="Morin E."/>
            <person name="Salamov A."/>
            <person name="Lipzen A."/>
            <person name="Mereny Z."/>
            <person name="Hegedus B."/>
            <person name="Baldrian P."/>
            <person name="Stursova M."/>
            <person name="Weitz H."/>
            <person name="Taylor A."/>
            <person name="Grigoriev I.V."/>
            <person name="Nagy L.G."/>
            <person name="Martin F."/>
            <person name="Kauserud H."/>
        </authorList>
    </citation>
    <scope>NUCLEOTIDE SEQUENCE</scope>
    <source>
        <strain evidence="1">CBHHK067</strain>
    </source>
</reference>
<dbReference type="Proteomes" id="UP001221757">
    <property type="component" value="Unassembled WGS sequence"/>
</dbReference>
<name>A0AAD7DAB0_MYCRO</name>
<gene>
    <name evidence="1" type="ORF">B0H17DRAFT_703498</name>
</gene>
<keyword evidence="2" id="KW-1185">Reference proteome</keyword>
<comment type="caution">
    <text evidence="1">The sequence shown here is derived from an EMBL/GenBank/DDBJ whole genome shotgun (WGS) entry which is preliminary data.</text>
</comment>
<dbReference type="AlphaFoldDB" id="A0AAD7DAB0"/>
<proteinExistence type="predicted"/>
<evidence type="ECO:0000313" key="2">
    <source>
        <dbReference type="Proteomes" id="UP001221757"/>
    </source>
</evidence>
<dbReference type="EMBL" id="JARKIE010000093">
    <property type="protein sequence ID" value="KAJ7686765.1"/>
    <property type="molecule type" value="Genomic_DNA"/>
</dbReference>
<organism evidence="1 2">
    <name type="scientific">Mycena rosella</name>
    <name type="common">Pink bonnet</name>
    <name type="synonym">Agaricus rosellus</name>
    <dbReference type="NCBI Taxonomy" id="1033263"/>
    <lineage>
        <taxon>Eukaryota</taxon>
        <taxon>Fungi</taxon>
        <taxon>Dikarya</taxon>
        <taxon>Basidiomycota</taxon>
        <taxon>Agaricomycotina</taxon>
        <taxon>Agaricomycetes</taxon>
        <taxon>Agaricomycetidae</taxon>
        <taxon>Agaricales</taxon>
        <taxon>Marasmiineae</taxon>
        <taxon>Mycenaceae</taxon>
        <taxon>Mycena</taxon>
    </lineage>
</organism>
<accession>A0AAD7DAB0</accession>
<evidence type="ECO:0000313" key="1">
    <source>
        <dbReference type="EMBL" id="KAJ7686765.1"/>
    </source>
</evidence>
<protein>
    <submittedName>
        <fullName evidence="1">Uncharacterized protein</fullName>
    </submittedName>
</protein>